<dbReference type="InterPro" id="IPR056884">
    <property type="entry name" value="NPHP3-like_N"/>
</dbReference>
<dbReference type="Pfam" id="PF24883">
    <property type="entry name" value="NPHP3_N"/>
    <property type="match status" value="1"/>
</dbReference>
<evidence type="ECO:0000259" key="3">
    <source>
        <dbReference type="Pfam" id="PF00888"/>
    </source>
</evidence>
<dbReference type="Gene3D" id="1.20.1310.10">
    <property type="entry name" value="Cullin Repeats"/>
    <property type="match status" value="2"/>
</dbReference>
<dbReference type="SUPFAM" id="SSF74788">
    <property type="entry name" value="Cullin repeat-like"/>
    <property type="match status" value="1"/>
</dbReference>
<dbReference type="InterPro" id="IPR016159">
    <property type="entry name" value="Cullin_repeat-like_dom_sf"/>
</dbReference>
<dbReference type="EMBL" id="JANIEX010001348">
    <property type="protein sequence ID" value="KAJ3559007.1"/>
    <property type="molecule type" value="Genomic_DNA"/>
</dbReference>
<organism evidence="5 6">
    <name type="scientific">Leucocoprinus birnbaumii</name>
    <dbReference type="NCBI Taxonomy" id="56174"/>
    <lineage>
        <taxon>Eukaryota</taxon>
        <taxon>Fungi</taxon>
        <taxon>Dikarya</taxon>
        <taxon>Basidiomycota</taxon>
        <taxon>Agaricomycotina</taxon>
        <taxon>Agaricomycetes</taxon>
        <taxon>Agaricomycetidae</taxon>
        <taxon>Agaricales</taxon>
        <taxon>Agaricineae</taxon>
        <taxon>Agaricaceae</taxon>
        <taxon>Leucocoprinus</taxon>
    </lineage>
</organism>
<keyword evidence="2" id="KW-0677">Repeat</keyword>
<feature type="domain" description="Cullin N-terminal" evidence="3">
    <location>
        <begin position="602"/>
        <end position="912"/>
    </location>
</feature>
<gene>
    <name evidence="5" type="ORF">NP233_g11370</name>
</gene>
<evidence type="ECO:0000313" key="6">
    <source>
        <dbReference type="Proteomes" id="UP001213000"/>
    </source>
</evidence>
<protein>
    <recommendedName>
        <fullName evidence="7">NACHT domain-containing protein</fullName>
    </recommendedName>
</protein>
<accession>A0AAD5VMN2</accession>
<dbReference type="AlphaFoldDB" id="A0AAD5VMN2"/>
<dbReference type="InterPro" id="IPR045093">
    <property type="entry name" value="Cullin"/>
</dbReference>
<dbReference type="InterPro" id="IPR001373">
    <property type="entry name" value="Cullin_N"/>
</dbReference>
<evidence type="ECO:0000256" key="2">
    <source>
        <dbReference type="ARBA" id="ARBA00022737"/>
    </source>
</evidence>
<feature type="domain" description="Nephrocystin 3-like N-terminal" evidence="4">
    <location>
        <begin position="78"/>
        <end position="236"/>
    </location>
</feature>
<evidence type="ECO:0008006" key="7">
    <source>
        <dbReference type="Google" id="ProtNLM"/>
    </source>
</evidence>
<dbReference type="InterPro" id="IPR027417">
    <property type="entry name" value="P-loop_NTPase"/>
</dbReference>
<evidence type="ECO:0000259" key="4">
    <source>
        <dbReference type="Pfam" id="PF24883"/>
    </source>
</evidence>
<comment type="caution">
    <text evidence="5">The sequence shown here is derived from an EMBL/GenBank/DDBJ whole genome shotgun (WGS) entry which is preliminary data.</text>
</comment>
<dbReference type="Pfam" id="PF00888">
    <property type="entry name" value="Cullin"/>
    <property type="match status" value="1"/>
</dbReference>
<dbReference type="SUPFAM" id="SSF52540">
    <property type="entry name" value="P-loop containing nucleoside triphosphate hydrolases"/>
    <property type="match status" value="1"/>
</dbReference>
<evidence type="ECO:0000313" key="5">
    <source>
        <dbReference type="EMBL" id="KAJ3559007.1"/>
    </source>
</evidence>
<name>A0AAD5VMN2_9AGAR</name>
<dbReference type="Proteomes" id="UP001213000">
    <property type="component" value="Unassembled WGS sequence"/>
</dbReference>
<evidence type="ECO:0000256" key="1">
    <source>
        <dbReference type="ARBA" id="ARBA00006019"/>
    </source>
</evidence>
<dbReference type="GO" id="GO:0006511">
    <property type="term" value="P:ubiquitin-dependent protein catabolic process"/>
    <property type="evidence" value="ECO:0007669"/>
    <property type="project" value="InterPro"/>
</dbReference>
<reference evidence="5" key="1">
    <citation type="submission" date="2022-07" db="EMBL/GenBank/DDBJ databases">
        <title>Genome Sequence of Leucocoprinus birnbaumii.</title>
        <authorList>
            <person name="Buettner E."/>
        </authorList>
    </citation>
    <scope>NUCLEOTIDE SEQUENCE</scope>
    <source>
        <strain evidence="5">VT141</strain>
    </source>
</reference>
<keyword evidence="6" id="KW-1185">Reference proteome</keyword>
<sequence length="924" mass="105308">MSTEHVSGSYIISGNKNTMITGGIQPEVGAGTKLLLKYWVKGAVYNSRPRNSSELDECFPGTRVELIEMMTIWTTSTIQGPKHHLLWMEGPAGGGKSTIAFSLAKAAASQGTLGASFFFSSEIVQATNFFTMVAYQLSRKISSYRDSLEKIVLEDPTLLSDAGLEAQFDNLIVNPLLTLYAEQPKDQKPGITWNVVIVDGLDLCSDTDARTIIRVIAKSVSVYGSRLPLLWAIFSRSTPNIRRIFDDFSLSHFCWQFELSNATSSEIRTYLKGVLNISQNPDWPSASDLDLLVELADGYFTYAVLIARFIRNRESLSPERQLEELMSFCSYSRWERCHSLMHKGGLPDHPLTRLDEYYRNIMNLIPRDTLPIIQQVLLLHHELSHRLEPITKDLINVPPPARLLASFVGLTLPELEGALAKLYSVLALREPEHIQRDLDDKWGSATIVFCHRSFLEFLLDRERSRGFCIRQQDQWLTLAVRNVSLLVRMYALNGSPRDKKIRDLGDLFSAKPVARRIIFRDELYQHLHERLLNWCAYSGFANTQIVQKLDKNMLQELEMEVNHELLVKFPQEARHHIRSTSHINYIPSLSLKGQFDLIAPYIEHHISSHFRKTLKKQEFQSTERSDLLRNYARSWKAYQSIINLLSLKNKFLEQVALQVWQTSFYEVMQAEPSLRLTKATLGVIERRREGDMLNTHRPSLFIRSLARMNPTGQLGSAPVSVANSLSIFDRGFRRPYINATREFYARESAALLSREHSLLTYLEHVKERLLEERACIAAFDLSNSHEDDLNFMQACTDTLLKDHCQKIYDEFERLLVKNGSKKDFQLILSLTPEIPGSLETLLEIFGTHVKSAMLGSISESTSGEGAAPDFIPALLAVRQGYIEIAESVLEDESRFCQVVDRVLEETVVERNLPREQELSMPDGL</sequence>
<dbReference type="PANTHER" id="PTHR11932">
    <property type="entry name" value="CULLIN"/>
    <property type="match status" value="1"/>
</dbReference>
<comment type="similarity">
    <text evidence="1">Belongs to the cullin family.</text>
</comment>
<proteinExistence type="inferred from homology"/>
<dbReference type="GO" id="GO:0031625">
    <property type="term" value="F:ubiquitin protein ligase binding"/>
    <property type="evidence" value="ECO:0007669"/>
    <property type="project" value="InterPro"/>
</dbReference>